<evidence type="ECO:0000256" key="6">
    <source>
        <dbReference type="ARBA" id="ARBA00012032"/>
    </source>
</evidence>
<feature type="binding site" evidence="22 24">
    <location>
        <position position="271"/>
    </location>
    <ligand>
        <name>Zn(2+)</name>
        <dbReference type="ChEBI" id="CHEBI:29105"/>
    </ligand>
</feature>
<dbReference type="Gene3D" id="3.10.196.10">
    <property type="entry name" value="Vitamin B12-dependent methionine synthase, activation domain"/>
    <property type="match status" value="1"/>
</dbReference>
<dbReference type="InterPro" id="IPR037010">
    <property type="entry name" value="VitB12-dep_Met_synth_activ_sf"/>
</dbReference>
<dbReference type="EMBL" id="JAENIM010000034">
    <property type="protein sequence ID" value="MBK1790853.1"/>
    <property type="molecule type" value="Genomic_DNA"/>
</dbReference>
<feature type="binding site" evidence="23">
    <location>
        <position position="834"/>
    </location>
    <ligand>
        <name>methylcob(III)alamin</name>
        <dbReference type="ChEBI" id="CHEBI:28115"/>
    </ligand>
</feature>
<evidence type="ECO:0000256" key="5">
    <source>
        <dbReference type="ARBA" id="ARBA00010398"/>
    </source>
</evidence>
<dbReference type="InterPro" id="IPR003726">
    <property type="entry name" value="HCY_dom"/>
</dbReference>
<feature type="binding site" evidence="23">
    <location>
        <position position="886"/>
    </location>
    <ligand>
        <name>methylcob(III)alamin</name>
        <dbReference type="ChEBI" id="CHEBI:28115"/>
    </ligand>
</feature>
<dbReference type="Gene3D" id="3.20.20.330">
    <property type="entry name" value="Homocysteine-binding-like domain"/>
    <property type="match status" value="1"/>
</dbReference>
<evidence type="ECO:0000256" key="1">
    <source>
        <dbReference type="ARBA" id="ARBA00001700"/>
    </source>
</evidence>
<dbReference type="InterPro" id="IPR011005">
    <property type="entry name" value="Dihydropteroate_synth-like_sf"/>
</dbReference>
<evidence type="ECO:0000256" key="3">
    <source>
        <dbReference type="ARBA" id="ARBA00001956"/>
    </source>
</evidence>
<dbReference type="Pfam" id="PF02607">
    <property type="entry name" value="B12-binding_2"/>
    <property type="match status" value="1"/>
</dbReference>
<dbReference type="Pfam" id="PF02965">
    <property type="entry name" value="Met_synt_B12"/>
    <property type="match status" value="1"/>
</dbReference>
<dbReference type="AlphaFoldDB" id="A0A8J7MDA9"/>
<keyword evidence="15 21" id="KW-0862">Zinc</keyword>
<comment type="caution">
    <text evidence="30">The sequence shown here is derived from an EMBL/GenBank/DDBJ whole genome shotgun (WGS) entry which is preliminary data.</text>
</comment>
<feature type="domain" description="B12-binding N-terminal" evidence="29">
    <location>
        <begin position="673"/>
        <end position="767"/>
    </location>
</feature>
<evidence type="ECO:0000256" key="8">
    <source>
        <dbReference type="ARBA" id="ARBA00022603"/>
    </source>
</evidence>
<evidence type="ECO:0000259" key="25">
    <source>
        <dbReference type="PROSITE" id="PS50970"/>
    </source>
</evidence>
<feature type="binding site" evidence="22 24">
    <location>
        <position position="337"/>
    </location>
    <ligand>
        <name>Zn(2+)</name>
        <dbReference type="ChEBI" id="CHEBI:29105"/>
    </ligand>
</feature>
<dbReference type="InterPro" id="IPR011822">
    <property type="entry name" value="MetH"/>
</dbReference>
<keyword evidence="16 21" id="KW-0486">Methionine biosynthesis</keyword>
<dbReference type="GO" id="GO:0050667">
    <property type="term" value="P:homocysteine metabolic process"/>
    <property type="evidence" value="ECO:0007669"/>
    <property type="project" value="TreeGrafter"/>
</dbReference>
<proteinExistence type="inferred from homology"/>
<evidence type="ECO:0000256" key="2">
    <source>
        <dbReference type="ARBA" id="ARBA00001947"/>
    </source>
</evidence>
<evidence type="ECO:0000259" key="26">
    <source>
        <dbReference type="PROSITE" id="PS50972"/>
    </source>
</evidence>
<dbReference type="InterPro" id="IPR006158">
    <property type="entry name" value="Cobalamin-bd"/>
</dbReference>
<keyword evidence="10 21" id="KW-0846">Cobalamin</keyword>
<keyword evidence="8 21" id="KW-0489">Methyltransferase</keyword>
<feature type="binding site" evidence="22 24">
    <location>
        <position position="336"/>
    </location>
    <ligand>
        <name>Zn(2+)</name>
        <dbReference type="ChEBI" id="CHEBI:29105"/>
    </ligand>
</feature>
<evidence type="ECO:0000313" key="31">
    <source>
        <dbReference type="Proteomes" id="UP000624703"/>
    </source>
</evidence>
<evidence type="ECO:0000259" key="29">
    <source>
        <dbReference type="PROSITE" id="PS51337"/>
    </source>
</evidence>
<feature type="binding site" evidence="23">
    <location>
        <begin position="782"/>
        <end position="786"/>
    </location>
    <ligand>
        <name>methylcob(III)alamin</name>
        <dbReference type="ChEBI" id="CHEBI:28115"/>
    </ligand>
</feature>
<dbReference type="PANTHER" id="PTHR45833:SF1">
    <property type="entry name" value="METHIONINE SYNTHASE"/>
    <property type="match status" value="1"/>
</dbReference>
<keyword evidence="17 21" id="KW-0170">Cobalt</keyword>
<comment type="catalytic activity">
    <reaction evidence="1 21">
        <text>(6S)-5-methyl-5,6,7,8-tetrahydrofolate + L-homocysteine = (6S)-5,6,7,8-tetrahydrofolate + L-methionine</text>
        <dbReference type="Rhea" id="RHEA:11172"/>
        <dbReference type="ChEBI" id="CHEBI:18608"/>
        <dbReference type="ChEBI" id="CHEBI:57453"/>
        <dbReference type="ChEBI" id="CHEBI:57844"/>
        <dbReference type="ChEBI" id="CHEBI:58199"/>
        <dbReference type="EC" id="2.1.1.13"/>
    </reaction>
</comment>
<dbReference type="SUPFAM" id="SSF51717">
    <property type="entry name" value="Dihydropteroate synthetase-like"/>
    <property type="match status" value="1"/>
</dbReference>
<feature type="binding site" evidence="23">
    <location>
        <begin position="1224"/>
        <end position="1225"/>
    </location>
    <ligand>
        <name>S-adenosyl-L-methionine</name>
        <dbReference type="ChEBI" id="CHEBI:59789"/>
    </ligand>
</feature>
<dbReference type="Gene3D" id="3.20.20.20">
    <property type="entry name" value="Dihydropteroate synthase-like"/>
    <property type="match status" value="1"/>
</dbReference>
<dbReference type="InterPro" id="IPR036594">
    <property type="entry name" value="Meth_synthase_dom"/>
</dbReference>
<evidence type="ECO:0000259" key="28">
    <source>
        <dbReference type="PROSITE" id="PS51332"/>
    </source>
</evidence>
<evidence type="ECO:0000256" key="9">
    <source>
        <dbReference type="ARBA" id="ARBA00022605"/>
    </source>
</evidence>
<evidence type="ECO:0000256" key="14">
    <source>
        <dbReference type="ARBA" id="ARBA00022737"/>
    </source>
</evidence>
<evidence type="ECO:0000256" key="12">
    <source>
        <dbReference type="ARBA" id="ARBA00022691"/>
    </source>
</evidence>
<dbReference type="FunFam" id="3.20.20.20:FF:000002">
    <property type="entry name" value="Methionine synthase"/>
    <property type="match status" value="1"/>
</dbReference>
<dbReference type="InterPro" id="IPR036589">
    <property type="entry name" value="HCY_dom_sf"/>
</dbReference>
<feature type="domain" description="Pterin-binding" evidence="26">
    <location>
        <begin position="382"/>
        <end position="645"/>
    </location>
</feature>
<comment type="domain">
    <text evidence="21">Modular enzyme with four functionally distinct domains. The isolated Hcy-binding domain catalyzes methyl transfer from free methylcobalamin to homocysteine. The Hcy-binding domain in association with the pterin-binding domain catalyzes the methylation of cob(I)alamin by methyltetrahydrofolate and the methylation of homocysteine. The B12-binding domain binds the cofactor. The AdoMet activation domain binds S-adenosyl-L-methionine. Under aerobic conditions cob(I)alamin can be converted to inactive cob(II)alamin. Reductive methylation by S-adenosyl-L-methionine and flavodoxin regenerates methylcobalamin.</text>
</comment>
<feature type="domain" description="Hcy-binding" evidence="25">
    <location>
        <begin position="6"/>
        <end position="351"/>
    </location>
</feature>
<comment type="cofactor">
    <cofactor evidence="3 21 22">
        <name>methylcob(III)alamin</name>
        <dbReference type="ChEBI" id="CHEBI:28115"/>
    </cofactor>
</comment>
<dbReference type="NCBIfam" id="NF007024">
    <property type="entry name" value="PRK09490.1"/>
    <property type="match status" value="1"/>
</dbReference>
<evidence type="ECO:0000256" key="7">
    <source>
        <dbReference type="ARBA" id="ARBA00013998"/>
    </source>
</evidence>
<feature type="binding site" evidence="23">
    <location>
        <position position="1169"/>
    </location>
    <ligand>
        <name>S-adenosyl-L-methionine</name>
        <dbReference type="ChEBI" id="CHEBI:59789"/>
    </ligand>
</feature>
<evidence type="ECO:0000313" key="30">
    <source>
        <dbReference type="EMBL" id="MBK1790853.1"/>
    </source>
</evidence>
<dbReference type="InterPro" id="IPR050554">
    <property type="entry name" value="Met_Synthase/Corrinoid"/>
</dbReference>
<dbReference type="GO" id="GO:0008270">
    <property type="term" value="F:zinc ion binding"/>
    <property type="evidence" value="ECO:0007669"/>
    <property type="project" value="UniProtKB-UniRule"/>
</dbReference>
<evidence type="ECO:0000256" key="18">
    <source>
        <dbReference type="ARBA" id="ARBA00025552"/>
    </source>
</evidence>
<dbReference type="UniPathway" id="UPA00051">
    <property type="reaction ID" value="UER00081"/>
</dbReference>
<dbReference type="PROSITE" id="PS50972">
    <property type="entry name" value="PTERIN_BINDING"/>
    <property type="match status" value="1"/>
</dbReference>
<dbReference type="PANTHER" id="PTHR45833">
    <property type="entry name" value="METHIONINE SYNTHASE"/>
    <property type="match status" value="1"/>
</dbReference>
<dbReference type="PIRSF" id="PIRSF000381">
    <property type="entry name" value="MetH"/>
    <property type="match status" value="1"/>
</dbReference>
<organism evidence="30 31">
    <name type="scientific">Persicirhabdus sediminis</name>
    <dbReference type="NCBI Taxonomy" id="454144"/>
    <lineage>
        <taxon>Bacteria</taxon>
        <taxon>Pseudomonadati</taxon>
        <taxon>Verrucomicrobiota</taxon>
        <taxon>Verrucomicrobiia</taxon>
        <taxon>Verrucomicrobiales</taxon>
        <taxon>Verrucomicrobiaceae</taxon>
        <taxon>Persicirhabdus</taxon>
    </lineage>
</organism>
<dbReference type="NCBIfam" id="TIGR02082">
    <property type="entry name" value="metH"/>
    <property type="match status" value="1"/>
</dbReference>
<dbReference type="Pfam" id="PF02574">
    <property type="entry name" value="S-methyl_trans"/>
    <property type="match status" value="1"/>
</dbReference>
<dbReference type="Pfam" id="PF02310">
    <property type="entry name" value="B12-binding"/>
    <property type="match status" value="1"/>
</dbReference>
<sequence length="1260" mass="139747">MRPDCTEELKALLAERIVILDGAMGTNVQRFKPTEADYRGERFKDNEKDLVNNNEMLLLTKPEIIEDIHRRFLTIGQADIIETNTFSATTIGQNDYFMPDLPEGERKGQEYFQETIDNEFIQEVVHDVNFIGAQLARKVCDEVAAETGRPRYVAGAIGPMPVTASLSPDVNDPGFRQVSYSQLKFAYKQQVETLIEGGVDLLLVETIFDTLNAKAALAAIEEVFETTPNRLPVMISMTITDNAGRTLSGQTVEAFWNSISHTKPFSVGINCALGADAMRPFAQELSRVAPCYISIYANAGLPNPLSETGFDQEPHHMHDFMQDYAQSGFLNIVGGCCGTTPEHIAAIADGVNGITPRKLPTIEPMLRLSGLEPYNHTSDKNFLMIGERANVAGSPKFKRLVQEGKLEDALAIVRQQVDNGAEVIDICFDDGLIEGEEMMVQFLNLIGSEPDICRVPIMVDSSKWSILEAGLQCLQGKAIANSISLKGGEEAYREEARKLMRYGAAVVVMAFDEDGQAATYEDKVRICKRAYDILIEEGFEKEDIIFDPAILTVGTGIDEHNNYAVDFFKATRWIKENLPGAKVSGGVSNISFAFRGNNPVREAMHAVFLYYAGKEGMDMGIVNAGMLEVYDEIAPEMLKHVEAVVLNKSPEATDELLDYAEQFRGITKAAKEADLSWREVSVEKRLEHAILKGITEFIDQDTEEARLKLGRPLDVIEGPLMDGMGIVGDLFGDGKMFLPQVVKSARVMKRSVAWLTPFMEEEKAAAGTVSKTDKVIMATVKGDVHDIGKNIVGVVLACNGFEVIDLGVMCSCDKILEAAERFEAKIIGLSGLITPSLDEMAFVAKEAERKGIKTPILIGGATTSAAHTAIKISPHYSGTIVHVLDASRSVPVATSLISDDQNADFVAKNEARHQKLRDKYKGGSKNEFISLAEAQQLKFTPDWTNYEAAKPSFTGGRIEDSITLRDLVPYIDWSPFFHTWELRGVWDSEKKILKTRNPEAAEQAQTMYAEAQEMLEVLISEGRLQPKGIYGFYPANSDGDDIIVWTDESRSEEKTRFHTLRQQFKKTSGKPNYALADFVAPAGVAGSDSLPDYLGGFVVGIHGAHEYADEVEHKQHDPYKAIMIKALADRFAEAYAELLHHRARCEWGYETENELTKDQLIHENYRGIRPAPGYPSQPDHTEKPILFDLLDAEKLTGVELTESCAMHPGSAVCGLYFSHPESRYFAVTDIQRDQLEDYAARKGMEIEECERWLGPWLADS</sequence>
<dbReference type="Gene3D" id="1.10.288.10">
    <property type="entry name" value="Cobalamin-dependent Methionine Synthase, domain 2"/>
    <property type="match status" value="1"/>
</dbReference>
<reference evidence="30" key="1">
    <citation type="submission" date="2021-01" db="EMBL/GenBank/DDBJ databases">
        <title>Modified the classification status of verrucomicrobia.</title>
        <authorList>
            <person name="Feng X."/>
        </authorList>
    </citation>
    <scope>NUCLEOTIDE SEQUENCE</scope>
    <source>
        <strain evidence="30">_KCTC 22039</strain>
    </source>
</reference>
<dbReference type="SMART" id="SM01018">
    <property type="entry name" value="B12-binding_2"/>
    <property type="match status" value="1"/>
</dbReference>
<name>A0A8J7MDA9_9BACT</name>
<dbReference type="FunFam" id="1.10.1240.10:FF:000001">
    <property type="entry name" value="Methionine synthase"/>
    <property type="match status" value="1"/>
</dbReference>
<evidence type="ECO:0000256" key="21">
    <source>
        <dbReference type="PIRNR" id="PIRNR000381"/>
    </source>
</evidence>
<accession>A0A8J7MDA9</accession>
<dbReference type="PROSITE" id="PS51337">
    <property type="entry name" value="B12_BINDING_NTER"/>
    <property type="match status" value="1"/>
</dbReference>
<keyword evidence="31" id="KW-1185">Reference proteome</keyword>
<dbReference type="GO" id="GO:0032259">
    <property type="term" value="P:methylation"/>
    <property type="evidence" value="ECO:0007669"/>
    <property type="project" value="UniProtKB-KW"/>
</dbReference>
<evidence type="ECO:0000256" key="10">
    <source>
        <dbReference type="ARBA" id="ARBA00022628"/>
    </source>
</evidence>
<keyword evidence="12 21" id="KW-0949">S-adenosyl-L-methionine</keyword>
<evidence type="ECO:0000256" key="20">
    <source>
        <dbReference type="NCBIfam" id="TIGR02082"/>
    </source>
</evidence>
<comment type="function">
    <text evidence="18 21">Catalyzes the transfer of a methyl group from methyl-cobalamin to homocysteine, yielding enzyme-bound cob(I)alamin and methionine. Subsequently, remethylates the cofactor using methyltetrahydrofolate.</text>
</comment>
<dbReference type="PROSITE" id="PS50970">
    <property type="entry name" value="HCY"/>
    <property type="match status" value="1"/>
</dbReference>
<keyword evidence="11 21" id="KW-0808">Transferase</keyword>
<dbReference type="Pfam" id="PF00809">
    <property type="entry name" value="Pterin_bind"/>
    <property type="match status" value="1"/>
</dbReference>
<feature type="domain" description="AdoMet activation" evidence="27">
    <location>
        <begin position="922"/>
        <end position="1260"/>
    </location>
</feature>
<dbReference type="Proteomes" id="UP000624703">
    <property type="component" value="Unassembled WGS sequence"/>
</dbReference>
<comment type="cofactor">
    <cofactor evidence="2 21 24">
        <name>Zn(2+)</name>
        <dbReference type="ChEBI" id="CHEBI:29105"/>
    </cofactor>
</comment>
<dbReference type="InterPro" id="IPR004223">
    <property type="entry name" value="VitB12-dep_Met_synth_activ_dom"/>
</dbReference>
<comment type="pathway">
    <text evidence="4 21">Amino-acid biosynthesis; L-methionine biosynthesis via de novo pathway; L-methionine from L-homocysteine (MetH route): step 1/1.</text>
</comment>
<evidence type="ECO:0000256" key="11">
    <source>
        <dbReference type="ARBA" id="ARBA00022679"/>
    </source>
</evidence>
<dbReference type="InterPro" id="IPR000489">
    <property type="entry name" value="Pterin-binding_dom"/>
</dbReference>
<dbReference type="GO" id="GO:0008705">
    <property type="term" value="F:methionine synthase activity"/>
    <property type="evidence" value="ECO:0007669"/>
    <property type="project" value="UniProtKB-UniRule"/>
</dbReference>
<dbReference type="CDD" id="cd00740">
    <property type="entry name" value="MeTr"/>
    <property type="match status" value="1"/>
</dbReference>
<dbReference type="GO" id="GO:0005829">
    <property type="term" value="C:cytosol"/>
    <property type="evidence" value="ECO:0007669"/>
    <property type="project" value="TreeGrafter"/>
</dbReference>
<evidence type="ECO:0000256" key="23">
    <source>
        <dbReference type="PIRSR" id="PIRSR000381-2"/>
    </source>
</evidence>
<keyword evidence="14" id="KW-0677">Repeat</keyword>
<feature type="binding site" evidence="23">
    <location>
        <position position="717"/>
    </location>
    <ligand>
        <name>methylcob(III)alamin</name>
        <dbReference type="ChEBI" id="CHEBI:28115"/>
    </ligand>
</feature>
<evidence type="ECO:0000256" key="22">
    <source>
        <dbReference type="PIRSR" id="PIRSR000381-1"/>
    </source>
</evidence>
<dbReference type="SUPFAM" id="SSF52242">
    <property type="entry name" value="Cobalamin (vitamin B12)-binding domain"/>
    <property type="match status" value="1"/>
</dbReference>
<dbReference type="SUPFAM" id="SSF82282">
    <property type="entry name" value="Homocysteine S-methyltransferase"/>
    <property type="match status" value="1"/>
</dbReference>
<evidence type="ECO:0000256" key="17">
    <source>
        <dbReference type="ARBA" id="ARBA00023285"/>
    </source>
</evidence>
<evidence type="ECO:0000259" key="27">
    <source>
        <dbReference type="PROSITE" id="PS50974"/>
    </source>
</evidence>
<evidence type="ECO:0000256" key="15">
    <source>
        <dbReference type="ARBA" id="ARBA00022833"/>
    </source>
</evidence>
<dbReference type="SUPFAM" id="SSF56507">
    <property type="entry name" value="Methionine synthase activation domain-like"/>
    <property type="match status" value="1"/>
</dbReference>
<feature type="domain" description="B12-binding" evidence="28">
    <location>
        <begin position="772"/>
        <end position="907"/>
    </location>
</feature>
<dbReference type="PROSITE" id="PS51332">
    <property type="entry name" value="B12_BINDING"/>
    <property type="match status" value="1"/>
</dbReference>
<comment type="similarity">
    <text evidence="5">Belongs to the vitamin-B12 dependent methionine synthase family.</text>
</comment>
<dbReference type="Gene3D" id="1.10.1240.10">
    <property type="entry name" value="Methionine synthase domain"/>
    <property type="match status" value="1"/>
</dbReference>
<gene>
    <name evidence="30" type="primary">metH</name>
    <name evidence="30" type="ORF">JIN82_06755</name>
</gene>
<feature type="binding site" description="axial binding residue" evidence="22">
    <location>
        <position position="785"/>
    </location>
    <ligand>
        <name>methylcob(III)alamin</name>
        <dbReference type="ChEBI" id="CHEBI:28115"/>
    </ligand>
    <ligandPart>
        <name>Co</name>
        <dbReference type="ChEBI" id="CHEBI:27638"/>
    </ligandPart>
</feature>
<dbReference type="InterPro" id="IPR033706">
    <property type="entry name" value="Met_synthase_B12-bd"/>
</dbReference>
<dbReference type="RefSeq" id="WP_200310877.1">
    <property type="nucleotide sequence ID" value="NZ_JAENIM010000034.1"/>
</dbReference>
<dbReference type="InterPro" id="IPR003759">
    <property type="entry name" value="Cbl-bd_cap"/>
</dbReference>
<evidence type="ECO:0000256" key="16">
    <source>
        <dbReference type="ARBA" id="ARBA00023167"/>
    </source>
</evidence>
<dbReference type="Gene3D" id="3.40.50.280">
    <property type="entry name" value="Cobalamin-binding domain"/>
    <property type="match status" value="1"/>
</dbReference>
<feature type="binding site" evidence="23">
    <location>
        <position position="830"/>
    </location>
    <ligand>
        <name>methylcob(III)alamin</name>
        <dbReference type="ChEBI" id="CHEBI:28115"/>
    </ligand>
</feature>
<evidence type="ECO:0000256" key="13">
    <source>
        <dbReference type="ARBA" id="ARBA00022723"/>
    </source>
</evidence>
<dbReference type="FunFam" id="3.20.20.330:FF:000001">
    <property type="entry name" value="Methionine synthase"/>
    <property type="match status" value="1"/>
</dbReference>
<dbReference type="GO" id="GO:0046653">
    <property type="term" value="P:tetrahydrofolate metabolic process"/>
    <property type="evidence" value="ECO:0007669"/>
    <property type="project" value="TreeGrafter"/>
</dbReference>
<dbReference type="PROSITE" id="PS50974">
    <property type="entry name" value="ADOMET_ACTIVATION"/>
    <property type="match status" value="1"/>
</dbReference>
<protein>
    <recommendedName>
        <fullName evidence="7 20">Methionine synthase</fullName>
        <ecNumber evidence="6 20">2.1.1.13</ecNumber>
    </recommendedName>
    <alternativeName>
        <fullName evidence="19 21">5-methyltetrahydrofolate--homocysteine methyltransferase</fullName>
    </alternativeName>
</protein>
<evidence type="ECO:0000256" key="24">
    <source>
        <dbReference type="PROSITE-ProRule" id="PRU00333"/>
    </source>
</evidence>
<dbReference type="EC" id="2.1.1.13" evidence="6 20"/>
<dbReference type="GO" id="GO:0031419">
    <property type="term" value="F:cobalamin binding"/>
    <property type="evidence" value="ECO:0007669"/>
    <property type="project" value="UniProtKB-UniRule"/>
</dbReference>
<feature type="binding site" evidence="23">
    <location>
        <position position="972"/>
    </location>
    <ligand>
        <name>S-adenosyl-L-methionine</name>
        <dbReference type="ChEBI" id="CHEBI:59789"/>
    </ligand>
</feature>
<dbReference type="SUPFAM" id="SSF47644">
    <property type="entry name" value="Methionine synthase domain"/>
    <property type="match status" value="1"/>
</dbReference>
<dbReference type="CDD" id="cd02069">
    <property type="entry name" value="methionine_synthase_B12_BD"/>
    <property type="match status" value="1"/>
</dbReference>
<keyword evidence="9 21" id="KW-0028">Amino-acid biosynthesis</keyword>
<evidence type="ECO:0000256" key="19">
    <source>
        <dbReference type="ARBA" id="ARBA00031040"/>
    </source>
</evidence>
<evidence type="ECO:0000256" key="4">
    <source>
        <dbReference type="ARBA" id="ARBA00005178"/>
    </source>
</evidence>
<dbReference type="InterPro" id="IPR036724">
    <property type="entry name" value="Cobalamin-bd_sf"/>
</dbReference>
<keyword evidence="13 21" id="KW-0479">Metal-binding</keyword>